<evidence type="ECO:0000256" key="2">
    <source>
        <dbReference type="ARBA" id="ARBA00022801"/>
    </source>
</evidence>
<dbReference type="SUPFAM" id="SSF53474">
    <property type="entry name" value="alpha/beta-Hydrolases"/>
    <property type="match status" value="2"/>
</dbReference>
<dbReference type="PANTHER" id="PTHR43037:SF1">
    <property type="entry name" value="BLL1128 PROTEIN"/>
    <property type="match status" value="1"/>
</dbReference>
<protein>
    <submittedName>
        <fullName evidence="4">Esterase, PHB depolymerase family</fullName>
    </submittedName>
</protein>
<reference evidence="5" key="1">
    <citation type="submission" date="2016-11" db="EMBL/GenBank/DDBJ databases">
        <authorList>
            <person name="Varghese N."/>
            <person name="Submissions S."/>
        </authorList>
    </citation>
    <scope>NUCLEOTIDE SEQUENCE [LARGE SCALE GENOMIC DNA]</scope>
    <source>
        <strain evidence="5">CGMCC 1.7063</strain>
    </source>
</reference>
<organism evidence="4 5">
    <name type="scientific">Microbulbifer donghaiensis</name>
    <dbReference type="NCBI Taxonomy" id="494016"/>
    <lineage>
        <taxon>Bacteria</taxon>
        <taxon>Pseudomonadati</taxon>
        <taxon>Pseudomonadota</taxon>
        <taxon>Gammaproteobacteria</taxon>
        <taxon>Cellvibrionales</taxon>
        <taxon>Microbulbiferaceae</taxon>
        <taxon>Microbulbifer</taxon>
    </lineage>
</organism>
<dbReference type="RefSeq" id="WP_234995055.1">
    <property type="nucleotide sequence ID" value="NZ_FQVA01000009.1"/>
</dbReference>
<evidence type="ECO:0000256" key="3">
    <source>
        <dbReference type="SAM" id="SignalP"/>
    </source>
</evidence>
<dbReference type="PANTHER" id="PTHR43037">
    <property type="entry name" value="UNNAMED PRODUCT-RELATED"/>
    <property type="match status" value="1"/>
</dbReference>
<sequence length="371" mass="38388">MMTLRPRRGPLRCLLLGAVALCVAATGHAGSWQKNVALGGFNNVHIYTPDSSSAIGDGKALLIVLHGCVQPIDNYLTANLEDAAEEFGMVVAVPEAMNKAGYSCWSYWEGTRSRTAGDYKNLINLANTMSADTSRGIDSDQVYIAGLSSGASFANTTACLAPDVFAGMGISAGPSIGTSSNGALGPCETADVASRCNAYAGSYGSHFATQIASIAHGDADTTVNQCYNEQNANGMAGVYGVGQLAGTNTISDGSRTAEETLWADGRVSMLWLNGVDHSWSGGEGASGGYISSAGINYARYLGQHFRDHNKRVDRNRGPVVSNVEISTSGDRILVSGTATDTEGSVVDVTATFTGNGDSSVSGGVDSNGFFP</sequence>
<name>A0A1M5I395_9GAMM</name>
<dbReference type="InterPro" id="IPR050955">
    <property type="entry name" value="Plant_Biomass_Hydrol_Est"/>
</dbReference>
<dbReference type="GO" id="GO:0016787">
    <property type="term" value="F:hydrolase activity"/>
    <property type="evidence" value="ECO:0007669"/>
    <property type="project" value="UniProtKB-KW"/>
</dbReference>
<dbReference type="Pfam" id="PF10503">
    <property type="entry name" value="Esterase_PHB"/>
    <property type="match status" value="1"/>
</dbReference>
<feature type="signal peptide" evidence="3">
    <location>
        <begin position="1"/>
        <end position="29"/>
    </location>
</feature>
<keyword evidence="5" id="KW-1185">Reference proteome</keyword>
<dbReference type="InterPro" id="IPR010126">
    <property type="entry name" value="Esterase_phb"/>
</dbReference>
<dbReference type="AlphaFoldDB" id="A0A1M5I395"/>
<dbReference type="InterPro" id="IPR029058">
    <property type="entry name" value="AB_hydrolase_fold"/>
</dbReference>
<keyword evidence="2" id="KW-0378">Hydrolase</keyword>
<dbReference type="EMBL" id="FQVA01000009">
    <property type="protein sequence ID" value="SHG22423.1"/>
    <property type="molecule type" value="Genomic_DNA"/>
</dbReference>
<evidence type="ECO:0000313" key="4">
    <source>
        <dbReference type="EMBL" id="SHG22423.1"/>
    </source>
</evidence>
<feature type="chain" id="PRO_5012138234" evidence="3">
    <location>
        <begin position="30"/>
        <end position="371"/>
    </location>
</feature>
<evidence type="ECO:0000256" key="1">
    <source>
        <dbReference type="ARBA" id="ARBA00022729"/>
    </source>
</evidence>
<dbReference type="GO" id="GO:0005576">
    <property type="term" value="C:extracellular region"/>
    <property type="evidence" value="ECO:0007669"/>
    <property type="project" value="InterPro"/>
</dbReference>
<keyword evidence="1 3" id="KW-0732">Signal</keyword>
<dbReference type="Proteomes" id="UP000184170">
    <property type="component" value="Unassembled WGS sequence"/>
</dbReference>
<proteinExistence type="predicted"/>
<evidence type="ECO:0000313" key="5">
    <source>
        <dbReference type="Proteomes" id="UP000184170"/>
    </source>
</evidence>
<accession>A0A1M5I395</accession>
<dbReference type="STRING" id="494016.SAMN04487965_3549"/>
<dbReference type="Gene3D" id="3.40.50.1820">
    <property type="entry name" value="alpha/beta hydrolase"/>
    <property type="match status" value="1"/>
</dbReference>
<dbReference type="NCBIfam" id="TIGR01840">
    <property type="entry name" value="esterase_phb"/>
    <property type="match status" value="1"/>
</dbReference>
<gene>
    <name evidence="4" type="ORF">SAMN04487965_3549</name>
</gene>